<keyword evidence="2" id="KW-0325">Glycoprotein</keyword>
<feature type="compositionally biased region" description="Basic and acidic residues" evidence="3">
    <location>
        <begin position="411"/>
        <end position="436"/>
    </location>
</feature>
<keyword evidence="6" id="KW-1185">Reference proteome</keyword>
<evidence type="ECO:0000256" key="1">
    <source>
        <dbReference type="ARBA" id="ARBA00022723"/>
    </source>
</evidence>
<feature type="signal peptide" evidence="4">
    <location>
        <begin position="1"/>
        <end position="26"/>
    </location>
</feature>
<dbReference type="PANTHER" id="PTHR42970:SF1">
    <property type="entry name" value="PECTATE LYASE C-RELATED"/>
    <property type="match status" value="1"/>
</dbReference>
<evidence type="ECO:0000313" key="6">
    <source>
        <dbReference type="Proteomes" id="UP001139031"/>
    </source>
</evidence>
<dbReference type="PANTHER" id="PTHR42970">
    <property type="entry name" value="PECTATE LYASE C-RELATED"/>
    <property type="match status" value="1"/>
</dbReference>
<dbReference type="RefSeq" id="WP_224197551.1">
    <property type="nucleotide sequence ID" value="NZ_JAIRAU010000059.1"/>
</dbReference>
<proteinExistence type="predicted"/>
<accession>A0ABS7U677</accession>
<organism evidence="5 6">
    <name type="scientific">Nannocystis pusilla</name>
    <dbReference type="NCBI Taxonomy" id="889268"/>
    <lineage>
        <taxon>Bacteria</taxon>
        <taxon>Pseudomonadati</taxon>
        <taxon>Myxococcota</taxon>
        <taxon>Polyangia</taxon>
        <taxon>Nannocystales</taxon>
        <taxon>Nannocystaceae</taxon>
        <taxon>Nannocystis</taxon>
    </lineage>
</organism>
<evidence type="ECO:0000256" key="2">
    <source>
        <dbReference type="ARBA" id="ARBA00023180"/>
    </source>
</evidence>
<keyword evidence="5" id="KW-0456">Lyase</keyword>
<dbReference type="InterPro" id="IPR011050">
    <property type="entry name" value="Pectin_lyase_fold/virulence"/>
</dbReference>
<keyword evidence="4" id="KW-0732">Signal</keyword>
<evidence type="ECO:0000256" key="3">
    <source>
        <dbReference type="SAM" id="MobiDB-lite"/>
    </source>
</evidence>
<dbReference type="EMBL" id="JAIRAU010000059">
    <property type="protein sequence ID" value="MBZ5715810.1"/>
    <property type="molecule type" value="Genomic_DNA"/>
</dbReference>
<feature type="region of interest" description="Disordered" evidence="3">
    <location>
        <begin position="457"/>
        <end position="555"/>
    </location>
</feature>
<feature type="region of interest" description="Disordered" evidence="3">
    <location>
        <begin position="404"/>
        <end position="437"/>
    </location>
</feature>
<feature type="chain" id="PRO_5045482871" evidence="4">
    <location>
        <begin position="27"/>
        <end position="571"/>
    </location>
</feature>
<feature type="compositionally biased region" description="Low complexity" evidence="3">
    <location>
        <begin position="462"/>
        <end position="498"/>
    </location>
</feature>
<evidence type="ECO:0000313" key="5">
    <source>
        <dbReference type="EMBL" id="MBZ5715810.1"/>
    </source>
</evidence>
<dbReference type="Gene3D" id="2.160.20.10">
    <property type="entry name" value="Single-stranded right-handed beta-helix, Pectin lyase-like"/>
    <property type="match status" value="1"/>
</dbReference>
<dbReference type="Proteomes" id="UP001139031">
    <property type="component" value="Unassembled WGS sequence"/>
</dbReference>
<name>A0ABS7U677_9BACT</name>
<comment type="caution">
    <text evidence="5">The sequence shown here is derived from an EMBL/GenBank/DDBJ whole genome shotgun (WGS) entry which is preliminary data.</text>
</comment>
<reference evidence="5" key="1">
    <citation type="submission" date="2021-08" db="EMBL/GenBank/DDBJ databases">
        <authorList>
            <person name="Stevens D.C."/>
        </authorList>
    </citation>
    <scope>NUCLEOTIDE SEQUENCE</scope>
    <source>
        <strain evidence="5">DSM 53165</strain>
    </source>
</reference>
<dbReference type="GO" id="GO:0016829">
    <property type="term" value="F:lyase activity"/>
    <property type="evidence" value="ECO:0007669"/>
    <property type="project" value="UniProtKB-KW"/>
</dbReference>
<sequence length="571" mass="58664">MFARLRFGHGLPLALAGLATAFPAIAAALPAFPGAEGFAAEITGGRGGQVLRVTSLAESGPGSLREALETPGPRIIVFEVSGVIDLGEPNTDDIFDESDGNNVLTIPEGDVTIAGQTAPGAGITIRGRLYAAYDEGVGNIIVRHLRIRPPAWPGGGDGGEQYDALRFSVNAEVLVDHVTVSGGVDECVDLYEGRDITFQWSTVEEAADEGHPEGAHNYGLLNYGGRTSVHHSLFAHNRNRNPALATGPSESINNTAYNVRHGFVNHNDASGEITVVGNTFIQGPNDSLIPLFFDGGEGVQYWLADNAVDDPGEFSGVIDDPWTEAYFDNIGASDAVRAGGPFTFDGGFYLPVGVQPAAEAHADVLACAGAFPRDAGTLRVLQELADRGGDWGAKYPADLLAGLSPGTAPADGDHDGMPDAWESDHGLDPADGDDHATVMPSGYTAIEEYINERADMIACGAPDPGDTTGDDTTGTTGSDPTGSDPTGSDPTGGPTSGDAPTTGGSAGDTSGQVEETMSPGTSDGPGPGGASDTTGAGQTDAGGCACRSGGPGPADAWWAALLLPLLRRRRR</sequence>
<gene>
    <name evidence="5" type="ORF">K7C98_41825</name>
</gene>
<dbReference type="InterPro" id="IPR012334">
    <property type="entry name" value="Pectin_lyas_fold"/>
</dbReference>
<evidence type="ECO:0000256" key="4">
    <source>
        <dbReference type="SAM" id="SignalP"/>
    </source>
</evidence>
<feature type="compositionally biased region" description="Low complexity" evidence="3">
    <location>
        <begin position="530"/>
        <end position="543"/>
    </location>
</feature>
<keyword evidence="1" id="KW-0479">Metal-binding</keyword>
<protein>
    <submittedName>
        <fullName evidence="5">Pectate lyase</fullName>
    </submittedName>
</protein>
<dbReference type="InterPro" id="IPR052063">
    <property type="entry name" value="Polysaccharide_Lyase_1"/>
</dbReference>
<dbReference type="SUPFAM" id="SSF51126">
    <property type="entry name" value="Pectin lyase-like"/>
    <property type="match status" value="1"/>
</dbReference>